<evidence type="ECO:0000259" key="2">
    <source>
        <dbReference type="Pfam" id="PF14222"/>
    </source>
</evidence>
<dbReference type="GO" id="GO:0030427">
    <property type="term" value="C:site of polarized growth"/>
    <property type="evidence" value="ECO:0007669"/>
    <property type="project" value="TreeGrafter"/>
</dbReference>
<dbReference type="VEuPathDB" id="VectorBase:ACUA021153"/>
<protein>
    <recommendedName>
        <fullName evidence="2">Cell morphogenesis protein N-terminal domain-containing protein</fullName>
    </recommendedName>
</protein>
<name>A0A182MLI4_9DIPT</name>
<evidence type="ECO:0000256" key="1">
    <source>
        <dbReference type="SAM" id="MobiDB-lite"/>
    </source>
</evidence>
<reference evidence="4" key="1">
    <citation type="submission" date="2013-09" db="EMBL/GenBank/DDBJ databases">
        <title>The Genome Sequence of Anopheles culicifacies species A.</title>
        <authorList>
            <consortium name="The Broad Institute Genomics Platform"/>
            <person name="Neafsey D.E."/>
            <person name="Besansky N."/>
            <person name="Howell P."/>
            <person name="Walton C."/>
            <person name="Young S.K."/>
            <person name="Zeng Q."/>
            <person name="Gargeya S."/>
            <person name="Fitzgerald M."/>
            <person name="Haas B."/>
            <person name="Abouelleil A."/>
            <person name="Allen A.W."/>
            <person name="Alvarado L."/>
            <person name="Arachchi H.M."/>
            <person name="Berlin A.M."/>
            <person name="Chapman S.B."/>
            <person name="Gainer-Dewar J."/>
            <person name="Goldberg J."/>
            <person name="Griggs A."/>
            <person name="Gujja S."/>
            <person name="Hansen M."/>
            <person name="Howarth C."/>
            <person name="Imamovic A."/>
            <person name="Ireland A."/>
            <person name="Larimer J."/>
            <person name="McCowan C."/>
            <person name="Murphy C."/>
            <person name="Pearson M."/>
            <person name="Poon T.W."/>
            <person name="Priest M."/>
            <person name="Roberts A."/>
            <person name="Saif S."/>
            <person name="Shea T."/>
            <person name="Sisk P."/>
            <person name="Sykes S."/>
            <person name="Wortman J."/>
            <person name="Nusbaum C."/>
            <person name="Birren B."/>
        </authorList>
    </citation>
    <scope>NUCLEOTIDE SEQUENCE [LARGE SCALE GENOMIC DNA]</scope>
    <source>
        <strain evidence="4">A-37</strain>
    </source>
</reference>
<dbReference type="PANTHER" id="PTHR12295">
    <property type="entry name" value="FURRY-RELATED"/>
    <property type="match status" value="1"/>
</dbReference>
<feature type="domain" description="Cell morphogenesis protein N-terminal" evidence="2">
    <location>
        <begin position="268"/>
        <end position="798"/>
    </location>
</feature>
<dbReference type="Proteomes" id="UP000075883">
    <property type="component" value="Unassembled WGS sequence"/>
</dbReference>
<dbReference type="EMBL" id="AXCM01014299">
    <property type="status" value="NOT_ANNOTATED_CDS"/>
    <property type="molecule type" value="Genomic_DNA"/>
</dbReference>
<dbReference type="GO" id="GO:0005938">
    <property type="term" value="C:cell cortex"/>
    <property type="evidence" value="ECO:0007669"/>
    <property type="project" value="TreeGrafter"/>
</dbReference>
<evidence type="ECO:0000313" key="3">
    <source>
        <dbReference type="EnsemblMetazoa" id="ACUA021153-PA"/>
    </source>
</evidence>
<reference evidence="3" key="2">
    <citation type="submission" date="2020-05" db="UniProtKB">
        <authorList>
            <consortium name="EnsemblMetazoa"/>
        </authorList>
    </citation>
    <scope>IDENTIFICATION</scope>
    <source>
        <strain evidence="3">A-37</strain>
    </source>
</reference>
<evidence type="ECO:0000313" key="4">
    <source>
        <dbReference type="Proteomes" id="UP000075883"/>
    </source>
</evidence>
<keyword evidence="4" id="KW-1185">Reference proteome</keyword>
<feature type="region of interest" description="Disordered" evidence="1">
    <location>
        <begin position="806"/>
        <end position="840"/>
    </location>
</feature>
<dbReference type="PANTHER" id="PTHR12295:SF30">
    <property type="entry name" value="PROTEIN FURRY"/>
    <property type="match status" value="1"/>
</dbReference>
<sequence>SQHNSESTNVGINQQQSSTIQHESSGTASVGAVGQQSDSVRNTPKLSNDRTSKNGSQMQLSQLAPVAGGGTGATGLAGANNSTVVDEGDTITVIERPVNIETSEPSKSPLSATNITSVRLSLLPWNSHNRSAILSGNSGSGMAATIDMMAAADGTLRPGEIVMRTLFTDFTVQAEKKIESVLLDGSDKNLPKLLQRGEDYQFDQLLQALGSVAEHCLPSLLKALLAWHKHQICDKNIKRDLQTGGGPSSAAHHAANKSGLDLEYQLLRREAAVEFIFCLALIEILRQFPFHPGHDDITKQIENLAFRQFKYKEGAQTAPNANDCYRIADLYAEVVGVLAQSRFSSVRKRFMTELKELRSKEPSPFTTHSIISLLMGMKFFRVKMAPIEEFEASFQFMHECAQYFLEVKDKDIKHAMAGLFVEILVPVAATVKNEVNVPCVKNFIDLLYSQTLDACTKSKHKLALFPLVTCLLCVSQKSFFLSNWHCFLAMCLSNLKNKDPKMSRVALESLYRLLWVYIIRIKCESNSATHSRLQSIVNSLFPRGSKAVVPRDTPLNIFVKIIQFIAQERLDFAMREIVFELLCVGRPIKIIMTPERMSIGLRAFMVVADSLQQKDGEPPMPRTVGVLPSGNTLRVKKTYLNKMLTEDTARSIGMSNYFPHVRRVFVDILRALDIHCGRPLMMTVIQNQNKELDEMLTGERKPRIDLFRTCIAAVPRLTPDNMTGHELVDMLSRLTIHMDEELRGLAHQSLQTLVCDFPEWRQDVIQGFSQFLARDVVDTFPQLLDNGLRMLYAFLTVWRNLLGTGSNSNSNNNTLNTKSGPIGAGGVTAPGQPVGGLATGRATNQQDLGMLKPNLLPQTAVNASLNAATINSNSSGSSGISSITQTTTITAGAIGGVGTTSSSGIGGTGGGAADTTTGSATGGKKGHELPLATTMHMVEGLALVMLCNCRSQPRKFAVSILKEVSRWD</sequence>
<feature type="compositionally biased region" description="Gly residues" evidence="1">
    <location>
        <begin position="901"/>
        <end position="912"/>
    </location>
</feature>
<dbReference type="EnsemblMetazoa" id="ACUA021153-RA">
    <property type="protein sequence ID" value="ACUA021153-PA"/>
    <property type="gene ID" value="ACUA021153"/>
</dbReference>
<dbReference type="InterPro" id="IPR039867">
    <property type="entry name" value="Furry/Tao3/Mor2"/>
</dbReference>
<feature type="compositionally biased region" description="Low complexity" evidence="1">
    <location>
        <begin position="806"/>
        <end position="817"/>
    </location>
</feature>
<dbReference type="AlphaFoldDB" id="A0A182MLI4"/>
<organism evidence="3 4">
    <name type="scientific">Anopheles culicifacies</name>
    <dbReference type="NCBI Taxonomy" id="139723"/>
    <lineage>
        <taxon>Eukaryota</taxon>
        <taxon>Metazoa</taxon>
        <taxon>Ecdysozoa</taxon>
        <taxon>Arthropoda</taxon>
        <taxon>Hexapoda</taxon>
        <taxon>Insecta</taxon>
        <taxon>Pterygota</taxon>
        <taxon>Neoptera</taxon>
        <taxon>Endopterygota</taxon>
        <taxon>Diptera</taxon>
        <taxon>Nematocera</taxon>
        <taxon>Culicoidea</taxon>
        <taxon>Culicidae</taxon>
        <taxon>Anophelinae</taxon>
        <taxon>Anopheles</taxon>
        <taxon>culicifacies species complex</taxon>
    </lineage>
</organism>
<dbReference type="Pfam" id="PF14222">
    <property type="entry name" value="MOR2-PAG1_N"/>
    <property type="match status" value="1"/>
</dbReference>
<dbReference type="STRING" id="139723.A0A182MLI4"/>
<dbReference type="GO" id="GO:0031175">
    <property type="term" value="P:neuron projection development"/>
    <property type="evidence" value="ECO:0007669"/>
    <property type="project" value="TreeGrafter"/>
</dbReference>
<feature type="region of interest" description="Disordered" evidence="1">
    <location>
        <begin position="1"/>
        <end position="57"/>
    </location>
</feature>
<dbReference type="InterPro" id="IPR025614">
    <property type="entry name" value="Cell_morpho_N"/>
</dbReference>
<accession>A0A182MLI4</accession>
<dbReference type="SUPFAM" id="SSF48371">
    <property type="entry name" value="ARM repeat"/>
    <property type="match status" value="1"/>
</dbReference>
<feature type="compositionally biased region" description="Gly residues" evidence="1">
    <location>
        <begin position="822"/>
        <end position="838"/>
    </location>
</feature>
<dbReference type="InterPro" id="IPR016024">
    <property type="entry name" value="ARM-type_fold"/>
</dbReference>
<proteinExistence type="predicted"/>
<feature type="region of interest" description="Disordered" evidence="1">
    <location>
        <begin position="901"/>
        <end position="927"/>
    </location>
</feature>
<dbReference type="GO" id="GO:0000902">
    <property type="term" value="P:cell morphogenesis"/>
    <property type="evidence" value="ECO:0007669"/>
    <property type="project" value="InterPro"/>
</dbReference>
<feature type="compositionally biased region" description="Polar residues" evidence="1">
    <location>
        <begin position="1"/>
        <end position="46"/>
    </location>
</feature>